<dbReference type="GO" id="GO:0005737">
    <property type="term" value="C:cytoplasm"/>
    <property type="evidence" value="ECO:0007669"/>
    <property type="project" value="TreeGrafter"/>
</dbReference>
<name>A0A0D2KM26_HYPSF</name>
<accession>A0A0D2KM26</accession>
<dbReference type="CDD" id="cd14498">
    <property type="entry name" value="DSP"/>
    <property type="match status" value="1"/>
</dbReference>
<evidence type="ECO:0000256" key="4">
    <source>
        <dbReference type="ARBA" id="ARBA00022912"/>
    </source>
</evidence>
<dbReference type="SUPFAM" id="SSF52799">
    <property type="entry name" value="(Phosphotyrosine protein) phosphatases II"/>
    <property type="match status" value="1"/>
</dbReference>
<evidence type="ECO:0000259" key="5">
    <source>
        <dbReference type="PROSITE" id="PS50054"/>
    </source>
</evidence>
<organism evidence="7 8">
    <name type="scientific">Hypholoma sublateritium (strain FD-334 SS-4)</name>
    <dbReference type="NCBI Taxonomy" id="945553"/>
    <lineage>
        <taxon>Eukaryota</taxon>
        <taxon>Fungi</taxon>
        <taxon>Dikarya</taxon>
        <taxon>Basidiomycota</taxon>
        <taxon>Agaricomycotina</taxon>
        <taxon>Agaricomycetes</taxon>
        <taxon>Agaricomycetidae</taxon>
        <taxon>Agaricales</taxon>
        <taxon>Agaricineae</taxon>
        <taxon>Strophariaceae</taxon>
        <taxon>Hypholoma</taxon>
    </lineage>
</organism>
<gene>
    <name evidence="7" type="ORF">HYPSUDRAFT_48178</name>
</gene>
<dbReference type="OrthoDB" id="273181at2759"/>
<keyword evidence="4" id="KW-0904">Protein phosphatase</keyword>
<dbReference type="PROSITE" id="PS00383">
    <property type="entry name" value="TYR_PHOSPHATASE_1"/>
    <property type="match status" value="1"/>
</dbReference>
<dbReference type="PROSITE" id="PS50054">
    <property type="entry name" value="TYR_PHOSPHATASE_DUAL"/>
    <property type="match status" value="1"/>
</dbReference>
<protein>
    <recommendedName>
        <fullName evidence="2">protein-tyrosine-phosphatase</fullName>
        <ecNumber evidence="2">3.1.3.48</ecNumber>
    </recommendedName>
</protein>
<dbReference type="Pfam" id="PF00782">
    <property type="entry name" value="DSPc"/>
    <property type="match status" value="1"/>
</dbReference>
<dbReference type="Gene3D" id="3.90.190.10">
    <property type="entry name" value="Protein tyrosine phosphatase superfamily"/>
    <property type="match status" value="1"/>
</dbReference>
<dbReference type="GO" id="GO:0043409">
    <property type="term" value="P:negative regulation of MAPK cascade"/>
    <property type="evidence" value="ECO:0007669"/>
    <property type="project" value="TreeGrafter"/>
</dbReference>
<comment type="similarity">
    <text evidence="1">Belongs to the protein-tyrosine phosphatase family. Non-receptor class dual specificity subfamily.</text>
</comment>
<sequence>MIRFDNLPPEVIQAMCTPMHQVLAPAALHGAQTGGLYIGSLSAVQDPALLRAHHITHLVQVLDVPWLPLSEQDGFNCYRIPIMDERAADIRPHLEGVCAHIDAALRAGRSVLVHCQQGVSRSSAIVLAYLIRHHGMTYDAAFALLRHKRACVKPNSGFVRALQEWEAATRRPSATRRFTS</sequence>
<dbReference type="GO" id="GO:0033550">
    <property type="term" value="F:MAP kinase tyrosine phosphatase activity"/>
    <property type="evidence" value="ECO:0007669"/>
    <property type="project" value="TreeGrafter"/>
</dbReference>
<dbReference type="InterPro" id="IPR029021">
    <property type="entry name" value="Prot-tyrosine_phosphatase-like"/>
</dbReference>
<evidence type="ECO:0000313" key="7">
    <source>
        <dbReference type="EMBL" id="KJA15647.1"/>
    </source>
</evidence>
<dbReference type="GO" id="GO:0008330">
    <property type="term" value="F:protein tyrosine/threonine phosphatase activity"/>
    <property type="evidence" value="ECO:0007669"/>
    <property type="project" value="TreeGrafter"/>
</dbReference>
<dbReference type="GO" id="GO:0017017">
    <property type="term" value="F:MAP kinase tyrosine/serine/threonine phosphatase activity"/>
    <property type="evidence" value="ECO:0007669"/>
    <property type="project" value="TreeGrafter"/>
</dbReference>
<evidence type="ECO:0000256" key="1">
    <source>
        <dbReference type="ARBA" id="ARBA00008601"/>
    </source>
</evidence>
<proteinExistence type="inferred from homology"/>
<dbReference type="EMBL" id="KN817639">
    <property type="protein sequence ID" value="KJA15647.1"/>
    <property type="molecule type" value="Genomic_DNA"/>
</dbReference>
<dbReference type="InterPro" id="IPR000387">
    <property type="entry name" value="Tyr_Pase_dom"/>
</dbReference>
<dbReference type="STRING" id="945553.A0A0D2KM26"/>
<reference evidence="8" key="1">
    <citation type="submission" date="2014-04" db="EMBL/GenBank/DDBJ databases">
        <title>Evolutionary Origins and Diversification of the Mycorrhizal Mutualists.</title>
        <authorList>
            <consortium name="DOE Joint Genome Institute"/>
            <consortium name="Mycorrhizal Genomics Consortium"/>
            <person name="Kohler A."/>
            <person name="Kuo A."/>
            <person name="Nagy L.G."/>
            <person name="Floudas D."/>
            <person name="Copeland A."/>
            <person name="Barry K.W."/>
            <person name="Cichocki N."/>
            <person name="Veneault-Fourrey C."/>
            <person name="LaButti K."/>
            <person name="Lindquist E.A."/>
            <person name="Lipzen A."/>
            <person name="Lundell T."/>
            <person name="Morin E."/>
            <person name="Murat C."/>
            <person name="Riley R."/>
            <person name="Ohm R."/>
            <person name="Sun H."/>
            <person name="Tunlid A."/>
            <person name="Henrissat B."/>
            <person name="Grigoriev I.V."/>
            <person name="Hibbett D.S."/>
            <person name="Martin F."/>
        </authorList>
    </citation>
    <scope>NUCLEOTIDE SEQUENCE [LARGE SCALE GENOMIC DNA]</scope>
    <source>
        <strain evidence="8">FD-334 SS-4</strain>
    </source>
</reference>
<dbReference type="PROSITE" id="PS50056">
    <property type="entry name" value="TYR_PHOSPHATASE_2"/>
    <property type="match status" value="1"/>
</dbReference>
<keyword evidence="8" id="KW-1185">Reference proteome</keyword>
<evidence type="ECO:0000259" key="6">
    <source>
        <dbReference type="PROSITE" id="PS50056"/>
    </source>
</evidence>
<evidence type="ECO:0000256" key="2">
    <source>
        <dbReference type="ARBA" id="ARBA00013064"/>
    </source>
</evidence>
<dbReference type="OMA" id="TVRWIDD"/>
<feature type="domain" description="Tyrosine specific protein phosphatases" evidence="6">
    <location>
        <begin position="108"/>
        <end position="149"/>
    </location>
</feature>
<dbReference type="InterPro" id="IPR020422">
    <property type="entry name" value="TYR_PHOSPHATASE_DUAL_dom"/>
</dbReference>
<feature type="domain" description="Tyrosine-protein phosphatase" evidence="5">
    <location>
        <begin position="28"/>
        <end position="171"/>
    </location>
</feature>
<evidence type="ECO:0000313" key="8">
    <source>
        <dbReference type="Proteomes" id="UP000054270"/>
    </source>
</evidence>
<evidence type="ECO:0000256" key="3">
    <source>
        <dbReference type="ARBA" id="ARBA00022801"/>
    </source>
</evidence>
<dbReference type="AlphaFoldDB" id="A0A0D2KM26"/>
<dbReference type="Proteomes" id="UP000054270">
    <property type="component" value="Unassembled WGS sequence"/>
</dbReference>
<dbReference type="PANTHER" id="PTHR10159:SF519">
    <property type="entry name" value="DUAL SPECIFICITY PROTEIN PHOSPHATASE MPK3"/>
    <property type="match status" value="1"/>
</dbReference>
<dbReference type="PANTHER" id="PTHR10159">
    <property type="entry name" value="DUAL SPECIFICITY PROTEIN PHOSPHATASE"/>
    <property type="match status" value="1"/>
</dbReference>
<dbReference type="EC" id="3.1.3.48" evidence="2"/>
<dbReference type="InterPro" id="IPR016130">
    <property type="entry name" value="Tyr_Pase_AS"/>
</dbReference>
<dbReference type="InterPro" id="IPR000340">
    <property type="entry name" value="Dual-sp_phosphatase_cat-dom"/>
</dbReference>
<dbReference type="SMART" id="SM00195">
    <property type="entry name" value="DSPc"/>
    <property type="match status" value="1"/>
</dbReference>
<keyword evidence="3" id="KW-0378">Hydrolase</keyword>